<comment type="cofactor">
    <cofactor evidence="1">
        <name>[4Fe-4S] cluster</name>
        <dbReference type="ChEBI" id="CHEBI:49883"/>
    </cofactor>
</comment>
<evidence type="ECO:0000313" key="7">
    <source>
        <dbReference type="EMBL" id="HJE38190.1"/>
    </source>
</evidence>
<keyword evidence="2" id="KW-0004">4Fe-4S</keyword>
<dbReference type="InterPro" id="IPR058240">
    <property type="entry name" value="rSAM_sf"/>
</dbReference>
<dbReference type="EMBL" id="DYXT01000004">
    <property type="protein sequence ID" value="HJE38190.1"/>
    <property type="molecule type" value="Genomic_DNA"/>
</dbReference>
<dbReference type="SFLD" id="SFLDG01091">
    <property type="entry name" value="uncharacterized_CHP01210-like"/>
    <property type="match status" value="1"/>
</dbReference>
<name>A0A4Q0U6V2_9BACT</name>
<dbReference type="PANTHER" id="PTHR11135:SF1">
    <property type="entry name" value="PROTEIN YHCC"/>
    <property type="match status" value="1"/>
</dbReference>
<keyword evidence="3" id="KW-0949">S-adenosyl-L-methionine</keyword>
<organism evidence="7 8">
    <name type="scientific">Candidatus Amulumruptor caecigallinarius</name>
    <dbReference type="NCBI Taxonomy" id="2109911"/>
    <lineage>
        <taxon>Bacteria</taxon>
        <taxon>Pseudomonadati</taxon>
        <taxon>Bacteroidota</taxon>
        <taxon>Bacteroidia</taxon>
        <taxon>Bacteroidales</taxon>
        <taxon>Muribaculaceae</taxon>
        <taxon>Candidatus Amulumruptor</taxon>
    </lineage>
</organism>
<dbReference type="SFLD" id="SFLDS00029">
    <property type="entry name" value="Radical_SAM"/>
    <property type="match status" value="1"/>
</dbReference>
<dbReference type="Pfam" id="PF04055">
    <property type="entry name" value="Radical_SAM"/>
    <property type="match status" value="1"/>
</dbReference>
<sequence length="308" mass="34557">MPPTSKPYRDYADLLSELFPWKMQKLSVNAGFTCPNRDGSIGTGGCTYCNNASFSPSYCDPSDPVTTQLEKGKAFFGKKYADMRYLAYFQTYTNTLAGNERLLQLYTEALTVDKVEGIIIGTRPDCIPPKLIEALSLLSNGQHGRVMIELGAESSHQRTLTRINRCHTWADTVQAVHAVHTAGIPVGVHLIMGLPGETRDDMLATIDTVNTLPIDMVKIHQLQILRGTRMAREYACPDTDIRLFDVDSYLDLCCDIVRRLRRDIAIDRFISQSPADMLIAPRWGLKNYQFVHLLHRRLAQTATENAST</sequence>
<dbReference type="SMART" id="SM00729">
    <property type="entry name" value="Elp3"/>
    <property type="match status" value="1"/>
</dbReference>
<evidence type="ECO:0000256" key="6">
    <source>
        <dbReference type="ARBA" id="ARBA00023014"/>
    </source>
</evidence>
<dbReference type="GO" id="GO:0046872">
    <property type="term" value="F:metal ion binding"/>
    <property type="evidence" value="ECO:0007669"/>
    <property type="project" value="UniProtKB-KW"/>
</dbReference>
<dbReference type="Gene3D" id="3.80.30.20">
    <property type="entry name" value="tm_1862 like domain"/>
    <property type="match status" value="1"/>
</dbReference>
<evidence type="ECO:0000256" key="2">
    <source>
        <dbReference type="ARBA" id="ARBA00022485"/>
    </source>
</evidence>
<dbReference type="InterPro" id="IPR032432">
    <property type="entry name" value="Radical_SAM_C"/>
</dbReference>
<dbReference type="InterPro" id="IPR006638">
    <property type="entry name" value="Elp3/MiaA/NifB-like_rSAM"/>
</dbReference>
<proteinExistence type="predicted"/>
<dbReference type="AlphaFoldDB" id="A0A4Q0U6V2"/>
<comment type="caution">
    <text evidence="7">The sequence shown here is derived from an EMBL/GenBank/DDBJ whole genome shotgun (WGS) entry which is preliminary data.</text>
</comment>
<dbReference type="InterPro" id="IPR023404">
    <property type="entry name" value="rSAM_horseshoe"/>
</dbReference>
<reference evidence="7" key="2">
    <citation type="submission" date="2021-09" db="EMBL/GenBank/DDBJ databases">
        <authorList>
            <person name="Gilroy R."/>
        </authorList>
    </citation>
    <scope>NUCLEOTIDE SEQUENCE</scope>
    <source>
        <strain evidence="7">4100</strain>
    </source>
</reference>
<dbReference type="InterPro" id="IPR039661">
    <property type="entry name" value="ELP3"/>
</dbReference>
<keyword evidence="6" id="KW-0411">Iron-sulfur</keyword>
<reference evidence="7" key="1">
    <citation type="journal article" date="2021" name="PeerJ">
        <title>Extensive microbial diversity within the chicken gut microbiome revealed by metagenomics and culture.</title>
        <authorList>
            <person name="Gilroy R."/>
            <person name="Ravi A."/>
            <person name="Getino M."/>
            <person name="Pursley I."/>
            <person name="Horton D.L."/>
            <person name="Alikhan N.F."/>
            <person name="Baker D."/>
            <person name="Gharbi K."/>
            <person name="Hall N."/>
            <person name="Watson M."/>
            <person name="Adriaenssens E.M."/>
            <person name="Foster-Nyarko E."/>
            <person name="Jarju S."/>
            <person name="Secka A."/>
            <person name="Antonio M."/>
            <person name="Oren A."/>
            <person name="Chaudhuri R.R."/>
            <person name="La Ragione R."/>
            <person name="Hildebrand F."/>
            <person name="Pallen M.J."/>
        </authorList>
    </citation>
    <scope>NUCLEOTIDE SEQUENCE</scope>
    <source>
        <strain evidence="7">4100</strain>
    </source>
</reference>
<keyword evidence="5" id="KW-0408">Iron</keyword>
<dbReference type="Proteomes" id="UP000711407">
    <property type="component" value="Unassembled WGS sequence"/>
</dbReference>
<evidence type="ECO:0000256" key="4">
    <source>
        <dbReference type="ARBA" id="ARBA00022723"/>
    </source>
</evidence>
<dbReference type="GO" id="GO:0051539">
    <property type="term" value="F:4 iron, 4 sulfur cluster binding"/>
    <property type="evidence" value="ECO:0007669"/>
    <property type="project" value="UniProtKB-KW"/>
</dbReference>
<evidence type="ECO:0000313" key="8">
    <source>
        <dbReference type="Proteomes" id="UP000711407"/>
    </source>
</evidence>
<dbReference type="SUPFAM" id="SSF102114">
    <property type="entry name" value="Radical SAM enzymes"/>
    <property type="match status" value="1"/>
</dbReference>
<dbReference type="PROSITE" id="PS51918">
    <property type="entry name" value="RADICAL_SAM"/>
    <property type="match status" value="1"/>
</dbReference>
<evidence type="ECO:0000256" key="5">
    <source>
        <dbReference type="ARBA" id="ARBA00023004"/>
    </source>
</evidence>
<protein>
    <submittedName>
        <fullName evidence="7">TIGR01212 family radical SAM protein</fullName>
    </submittedName>
</protein>
<dbReference type="Pfam" id="PF16199">
    <property type="entry name" value="Radical_SAM_C"/>
    <property type="match status" value="1"/>
</dbReference>
<evidence type="ECO:0000256" key="1">
    <source>
        <dbReference type="ARBA" id="ARBA00001966"/>
    </source>
</evidence>
<dbReference type="InterPro" id="IPR005911">
    <property type="entry name" value="YhcC-like"/>
</dbReference>
<dbReference type="NCBIfam" id="TIGR01212">
    <property type="entry name" value="TIGR01212 family radical SAM protein"/>
    <property type="match status" value="1"/>
</dbReference>
<dbReference type="InterPro" id="IPR007197">
    <property type="entry name" value="rSAM"/>
</dbReference>
<keyword evidence="4" id="KW-0479">Metal-binding</keyword>
<dbReference type="GO" id="GO:0003824">
    <property type="term" value="F:catalytic activity"/>
    <property type="evidence" value="ECO:0007669"/>
    <property type="project" value="InterPro"/>
</dbReference>
<accession>A0A4Q0U6V2</accession>
<dbReference type="SFLD" id="SFLDG01086">
    <property type="entry name" value="elongater_protein-like"/>
    <property type="match status" value="1"/>
</dbReference>
<evidence type="ECO:0000256" key="3">
    <source>
        <dbReference type="ARBA" id="ARBA00022691"/>
    </source>
</evidence>
<dbReference type="PANTHER" id="PTHR11135">
    <property type="entry name" value="HISTONE ACETYLTRANSFERASE-RELATED"/>
    <property type="match status" value="1"/>
</dbReference>
<gene>
    <name evidence="7" type="ORF">K8V47_00275</name>
</gene>